<dbReference type="GO" id="GO:0000727">
    <property type="term" value="P:double-strand break repair via break-induced replication"/>
    <property type="evidence" value="ECO:0007669"/>
    <property type="project" value="TreeGrafter"/>
</dbReference>
<dbReference type="InterPro" id="IPR031633">
    <property type="entry name" value="SLD5_C"/>
</dbReference>
<comment type="similarity">
    <text evidence="2">Belongs to the GINS4/SLD5 family.</text>
</comment>
<evidence type="ECO:0000259" key="7">
    <source>
        <dbReference type="Pfam" id="PF16922"/>
    </source>
</evidence>
<dbReference type="CDD" id="cd11711">
    <property type="entry name" value="GINS_A_Sld5"/>
    <property type="match status" value="1"/>
</dbReference>
<evidence type="ECO:0000256" key="3">
    <source>
        <dbReference type="ARBA" id="ARBA00014804"/>
    </source>
</evidence>
<dbReference type="PANTHER" id="PTHR21206">
    <property type="entry name" value="SLD5 PROTEIN"/>
    <property type="match status" value="1"/>
</dbReference>
<dbReference type="Pfam" id="PF16922">
    <property type="entry name" value="SLD5_C"/>
    <property type="match status" value="1"/>
</dbReference>
<dbReference type="Proteomes" id="UP001162060">
    <property type="component" value="Unassembled WGS sequence"/>
</dbReference>
<name>A0AAV1UNJ7_9STRA</name>
<reference evidence="8" key="1">
    <citation type="submission" date="2024-01" db="EMBL/GenBank/DDBJ databases">
        <authorList>
            <person name="Webb A."/>
        </authorList>
    </citation>
    <scope>NUCLEOTIDE SEQUENCE</scope>
    <source>
        <strain evidence="8">Pm1</strain>
    </source>
</reference>
<proteinExistence type="inferred from homology"/>
<evidence type="ECO:0000256" key="1">
    <source>
        <dbReference type="ARBA" id="ARBA00004123"/>
    </source>
</evidence>
<accession>A0AAV1UNJ7</accession>
<dbReference type="SUPFAM" id="SSF158573">
    <property type="entry name" value="GINS helical bundle-like"/>
    <property type="match status" value="1"/>
</dbReference>
<organism evidence="8 9">
    <name type="scientific">Peronospora matthiolae</name>
    <dbReference type="NCBI Taxonomy" id="2874970"/>
    <lineage>
        <taxon>Eukaryota</taxon>
        <taxon>Sar</taxon>
        <taxon>Stramenopiles</taxon>
        <taxon>Oomycota</taxon>
        <taxon>Peronosporomycetes</taxon>
        <taxon>Peronosporales</taxon>
        <taxon>Peronosporaceae</taxon>
        <taxon>Peronospora</taxon>
    </lineage>
</organism>
<dbReference type="PANTHER" id="PTHR21206:SF0">
    <property type="entry name" value="DNA REPLICATION COMPLEX GINS PROTEIN SLD5"/>
    <property type="match status" value="1"/>
</dbReference>
<dbReference type="AlphaFoldDB" id="A0AAV1UNJ7"/>
<dbReference type="EMBL" id="CAKLBY020000221">
    <property type="protein sequence ID" value="CAK7935303.1"/>
    <property type="molecule type" value="Genomic_DNA"/>
</dbReference>
<dbReference type="Pfam" id="PF05916">
    <property type="entry name" value="Sld5"/>
    <property type="match status" value="1"/>
</dbReference>
<dbReference type="InterPro" id="IPR038749">
    <property type="entry name" value="Sld5_GINS_A"/>
</dbReference>
<evidence type="ECO:0000256" key="2">
    <source>
        <dbReference type="ARBA" id="ARBA00008187"/>
    </source>
</evidence>
<keyword evidence="5" id="KW-0539">Nucleus</keyword>
<dbReference type="InterPro" id="IPR036224">
    <property type="entry name" value="GINS_bundle-like_dom_sf"/>
</dbReference>
<dbReference type="SUPFAM" id="SSF160059">
    <property type="entry name" value="PriA/YqbF domain"/>
    <property type="match status" value="1"/>
</dbReference>
<evidence type="ECO:0000313" key="8">
    <source>
        <dbReference type="EMBL" id="CAK7935303.1"/>
    </source>
</evidence>
<evidence type="ECO:0000256" key="4">
    <source>
        <dbReference type="ARBA" id="ARBA00022705"/>
    </source>
</evidence>
<comment type="caution">
    <text evidence="8">The sequence shown here is derived from an EMBL/GenBank/DDBJ whole genome shotgun (WGS) entry which is preliminary data.</text>
</comment>
<sequence length="252" mass="29208">MATLAVTVVVVGVWHKTQDYVLAIIDCSHLVWSGLKGMPLWKMSSQPEFNPEHLNEDVVRMRTLWVNELHAPEILQYSDEMVSEMLEQIRNQQEYVDSMNEDRDQLTEQKCLVNKLYQMEIDRLRYMVSSYLRTRLRKIEKFAFHLLEDDELMQRLSVKERSFAQQFMMLYESHVNDLALSKLDEESRSLSAEGMVLKPNLDGFVFCQGKDAGGVQCDDKGASFVQVASSDRYVLRYRSVQAHVESGAIELI</sequence>
<dbReference type="GO" id="GO:0000811">
    <property type="term" value="C:GINS complex"/>
    <property type="evidence" value="ECO:0007669"/>
    <property type="project" value="TreeGrafter"/>
</dbReference>
<gene>
    <name evidence="8" type="ORF">PM001_LOCUS20453</name>
</gene>
<keyword evidence="4" id="KW-0235">DNA replication</keyword>
<evidence type="ECO:0000259" key="6">
    <source>
        <dbReference type="Pfam" id="PF05916"/>
    </source>
</evidence>
<evidence type="ECO:0000256" key="5">
    <source>
        <dbReference type="ARBA" id="ARBA00023242"/>
    </source>
</evidence>
<comment type="subcellular location">
    <subcellularLocation>
        <location evidence="1">Nucleus</location>
    </subcellularLocation>
</comment>
<feature type="domain" description="DNA replication complex GINS protein SLD5 C-terminal" evidence="7">
    <location>
        <begin position="199"/>
        <end position="252"/>
    </location>
</feature>
<dbReference type="Gene3D" id="1.20.58.1030">
    <property type="match status" value="1"/>
</dbReference>
<evidence type="ECO:0000313" key="9">
    <source>
        <dbReference type="Proteomes" id="UP001162060"/>
    </source>
</evidence>
<dbReference type="GO" id="GO:0006261">
    <property type="term" value="P:DNA-templated DNA replication"/>
    <property type="evidence" value="ECO:0007669"/>
    <property type="project" value="InterPro"/>
</dbReference>
<feature type="domain" description="GINS subunit" evidence="6">
    <location>
        <begin position="89"/>
        <end position="177"/>
    </location>
</feature>
<protein>
    <recommendedName>
        <fullName evidence="3">DNA replication complex GINS protein SLD5</fullName>
    </recommendedName>
</protein>
<dbReference type="CDD" id="cd21692">
    <property type="entry name" value="GINS_B_Sld5"/>
    <property type="match status" value="1"/>
</dbReference>
<dbReference type="InterPro" id="IPR021151">
    <property type="entry name" value="GINS_A"/>
</dbReference>
<dbReference type="InterPro" id="IPR008591">
    <property type="entry name" value="GINS_Sld5"/>
</dbReference>